<evidence type="ECO:0000313" key="3">
    <source>
        <dbReference type="Proteomes" id="UP000324800"/>
    </source>
</evidence>
<reference evidence="2 3" key="1">
    <citation type="submission" date="2019-03" db="EMBL/GenBank/DDBJ databases">
        <title>Single cell metagenomics reveals metabolic interactions within the superorganism composed of flagellate Streblomastix strix and complex community of Bacteroidetes bacteria on its surface.</title>
        <authorList>
            <person name="Treitli S.C."/>
            <person name="Kolisko M."/>
            <person name="Husnik F."/>
            <person name="Keeling P."/>
            <person name="Hampl V."/>
        </authorList>
    </citation>
    <scope>NUCLEOTIDE SEQUENCE [LARGE SCALE GENOMIC DNA]</scope>
    <source>
        <strain evidence="2">ST1C</strain>
    </source>
</reference>
<dbReference type="Proteomes" id="UP000324800">
    <property type="component" value="Unassembled WGS sequence"/>
</dbReference>
<evidence type="ECO:0000256" key="1">
    <source>
        <dbReference type="SAM" id="MobiDB-lite"/>
    </source>
</evidence>
<feature type="compositionally biased region" description="Polar residues" evidence="1">
    <location>
        <begin position="1"/>
        <end position="21"/>
    </location>
</feature>
<feature type="region of interest" description="Disordered" evidence="1">
    <location>
        <begin position="1"/>
        <end position="31"/>
    </location>
</feature>
<dbReference type="AlphaFoldDB" id="A0A5J4UCA2"/>
<protein>
    <submittedName>
        <fullName evidence="2">Uncharacterized protein</fullName>
    </submittedName>
</protein>
<gene>
    <name evidence="2" type="ORF">EZS28_036619</name>
</gene>
<proteinExistence type="predicted"/>
<comment type="caution">
    <text evidence="2">The sequence shown here is derived from an EMBL/GenBank/DDBJ whole genome shotgun (WGS) entry which is preliminary data.</text>
</comment>
<accession>A0A5J4UCA2</accession>
<name>A0A5J4UCA2_9EUKA</name>
<sequence length="93" mass="10673">MNEVASNLNKSSERLNQTSQQRGEKRREVGNQLLSSFHSETQQWFAITAPPYLTSGPPKMSIPIREELKIWRELPKELNDRTSGMMLKVGWSA</sequence>
<dbReference type="EMBL" id="SNRW01017909">
    <property type="protein sequence ID" value="KAA6367854.1"/>
    <property type="molecule type" value="Genomic_DNA"/>
</dbReference>
<evidence type="ECO:0000313" key="2">
    <source>
        <dbReference type="EMBL" id="KAA6367854.1"/>
    </source>
</evidence>
<organism evidence="2 3">
    <name type="scientific">Streblomastix strix</name>
    <dbReference type="NCBI Taxonomy" id="222440"/>
    <lineage>
        <taxon>Eukaryota</taxon>
        <taxon>Metamonada</taxon>
        <taxon>Preaxostyla</taxon>
        <taxon>Oxymonadida</taxon>
        <taxon>Streblomastigidae</taxon>
        <taxon>Streblomastix</taxon>
    </lineage>
</organism>